<evidence type="ECO:0000313" key="7">
    <source>
        <dbReference type="EMBL" id="TCL69238.1"/>
    </source>
</evidence>
<comment type="caution">
    <text evidence="7">The sequence shown here is derived from an EMBL/GenBank/DDBJ whole genome shotgun (WGS) entry which is preliminary data.</text>
</comment>
<feature type="transmembrane region" description="Helical" evidence="6">
    <location>
        <begin position="45"/>
        <end position="64"/>
    </location>
</feature>
<feature type="transmembrane region" description="Helical" evidence="6">
    <location>
        <begin position="231"/>
        <end position="248"/>
    </location>
</feature>
<keyword evidence="5 6" id="KW-0472">Membrane</keyword>
<evidence type="ECO:0000256" key="6">
    <source>
        <dbReference type="SAM" id="Phobius"/>
    </source>
</evidence>
<feature type="transmembrane region" description="Helical" evidence="6">
    <location>
        <begin position="403"/>
        <end position="424"/>
    </location>
</feature>
<dbReference type="AlphaFoldDB" id="A0A4R1RS00"/>
<dbReference type="EMBL" id="SLUP01000001">
    <property type="protein sequence ID" value="TCL69238.1"/>
    <property type="molecule type" value="Genomic_DNA"/>
</dbReference>
<dbReference type="OrthoDB" id="512217at2"/>
<proteinExistence type="predicted"/>
<feature type="transmembrane region" description="Helical" evidence="6">
    <location>
        <begin position="378"/>
        <end position="397"/>
    </location>
</feature>
<keyword evidence="4 6" id="KW-1133">Transmembrane helix</keyword>
<feature type="transmembrane region" description="Helical" evidence="6">
    <location>
        <begin position="160"/>
        <end position="183"/>
    </location>
</feature>
<dbReference type="InterPro" id="IPR050833">
    <property type="entry name" value="Poly_Biosynth_Transport"/>
</dbReference>
<dbReference type="InterPro" id="IPR002797">
    <property type="entry name" value="Polysacc_synth"/>
</dbReference>
<gene>
    <name evidence="7" type="ORF">EV196_101673</name>
</gene>
<evidence type="ECO:0000256" key="2">
    <source>
        <dbReference type="ARBA" id="ARBA00022475"/>
    </source>
</evidence>
<protein>
    <submittedName>
        <fullName evidence="7">O-antigen/teichoic acid export membrane protein</fullName>
    </submittedName>
</protein>
<keyword evidence="3 6" id="KW-0812">Transmembrane</keyword>
<comment type="subcellular location">
    <subcellularLocation>
        <location evidence="1">Cell membrane</location>
        <topology evidence="1">Multi-pass membrane protein</topology>
    </subcellularLocation>
</comment>
<evidence type="ECO:0000256" key="3">
    <source>
        <dbReference type="ARBA" id="ARBA00022692"/>
    </source>
</evidence>
<feature type="transmembrane region" description="Helical" evidence="6">
    <location>
        <begin position="189"/>
        <end position="210"/>
    </location>
</feature>
<sequence length="436" mass="50876">MKSSNETKSYKINTFLNLFLKIGSLGFNLLTIPLLINYLGEERFGIWQTFISLTMIITVFKLGYDNGLRNRITALIAKDQKDEISGIVYGAFSHISKTTFFIAFPLIIIVYNIDPTRFIEDVTIPKEEIIYSLLIFLFFSFLNNILSLTDSISLGFQKSFFTSSVQFVFVFVFYIVIFCFFKIELGSSLIYTVLTYCVVRLIVYILYFFFVKKKFRLKVLKYTNIDSFKKMSYNFFIIQGLGLTYMYIDNFAITYSLGPVKTAEYSIIYKLFFSIINIFSILLIQFWDSSRLAYLKNEFVWIKKMIIRFSLLSVLILLGCLTVSVFAKELMFMFLGNSELEFERTTFYLFSIYTFVHCLFAIFINLFNGINLFSYQKIALVVMLMIYLSALIFGNLSTYGYNLILIIKIICTIVVLPILIVPYLRKFYFSTSLDVN</sequence>
<dbReference type="Pfam" id="PF01943">
    <property type="entry name" value="Polysacc_synt"/>
    <property type="match status" value="1"/>
</dbReference>
<organism evidence="7 8">
    <name type="scientific">Mariniflexile fucanivorans</name>
    <dbReference type="NCBI Taxonomy" id="264023"/>
    <lineage>
        <taxon>Bacteria</taxon>
        <taxon>Pseudomonadati</taxon>
        <taxon>Bacteroidota</taxon>
        <taxon>Flavobacteriia</taxon>
        <taxon>Flavobacteriales</taxon>
        <taxon>Flavobacteriaceae</taxon>
        <taxon>Mariniflexile</taxon>
    </lineage>
</organism>
<name>A0A4R1RS00_9FLAO</name>
<dbReference type="PANTHER" id="PTHR30250:SF11">
    <property type="entry name" value="O-ANTIGEN TRANSPORTER-RELATED"/>
    <property type="match status" value="1"/>
</dbReference>
<feature type="transmembrane region" description="Helical" evidence="6">
    <location>
        <begin position="129"/>
        <end position="148"/>
    </location>
</feature>
<feature type="transmembrane region" description="Helical" evidence="6">
    <location>
        <begin position="307"/>
        <end position="327"/>
    </location>
</feature>
<evidence type="ECO:0000256" key="5">
    <source>
        <dbReference type="ARBA" id="ARBA00023136"/>
    </source>
</evidence>
<feature type="transmembrane region" description="Helical" evidence="6">
    <location>
        <begin position="12"/>
        <end position="39"/>
    </location>
</feature>
<feature type="transmembrane region" description="Helical" evidence="6">
    <location>
        <begin position="347"/>
        <end position="366"/>
    </location>
</feature>
<feature type="transmembrane region" description="Helical" evidence="6">
    <location>
        <begin position="84"/>
        <end position="109"/>
    </location>
</feature>
<feature type="transmembrane region" description="Helical" evidence="6">
    <location>
        <begin position="268"/>
        <end position="287"/>
    </location>
</feature>
<evidence type="ECO:0000313" key="8">
    <source>
        <dbReference type="Proteomes" id="UP000295455"/>
    </source>
</evidence>
<keyword evidence="2" id="KW-1003">Cell membrane</keyword>
<dbReference type="RefSeq" id="WP_132214834.1">
    <property type="nucleotide sequence ID" value="NZ_OX156936.1"/>
</dbReference>
<evidence type="ECO:0000256" key="4">
    <source>
        <dbReference type="ARBA" id="ARBA00022989"/>
    </source>
</evidence>
<reference evidence="7 8" key="1">
    <citation type="submission" date="2019-03" db="EMBL/GenBank/DDBJ databases">
        <title>Genomic Encyclopedia of Type Strains, Phase IV (KMG-IV): sequencing the most valuable type-strain genomes for metagenomic binning, comparative biology and taxonomic classification.</title>
        <authorList>
            <person name="Goeker M."/>
        </authorList>
    </citation>
    <scope>NUCLEOTIDE SEQUENCE [LARGE SCALE GENOMIC DNA]</scope>
    <source>
        <strain evidence="7 8">DSM 18792</strain>
    </source>
</reference>
<keyword evidence="8" id="KW-1185">Reference proteome</keyword>
<accession>A0A4R1RS00</accession>
<dbReference type="PANTHER" id="PTHR30250">
    <property type="entry name" value="PST FAMILY PREDICTED COLANIC ACID TRANSPORTER"/>
    <property type="match status" value="1"/>
</dbReference>
<evidence type="ECO:0000256" key="1">
    <source>
        <dbReference type="ARBA" id="ARBA00004651"/>
    </source>
</evidence>
<dbReference type="GO" id="GO:0005886">
    <property type="term" value="C:plasma membrane"/>
    <property type="evidence" value="ECO:0007669"/>
    <property type="project" value="UniProtKB-SubCell"/>
</dbReference>
<dbReference type="Proteomes" id="UP000295455">
    <property type="component" value="Unassembled WGS sequence"/>
</dbReference>